<evidence type="ECO:0000313" key="3">
    <source>
        <dbReference type="EMBL" id="ADG89038.1"/>
    </source>
</evidence>
<accession>D6Y3T6</accession>
<keyword evidence="1" id="KW-0732">Signal</keyword>
<dbReference type="InterPro" id="IPR053140">
    <property type="entry name" value="GDSL_Rv0518-like"/>
</dbReference>
<protein>
    <submittedName>
        <fullName evidence="3">Lipolytic protein G-D-S-L family</fullName>
    </submittedName>
</protein>
<dbReference type="Proteomes" id="UP000006640">
    <property type="component" value="Chromosome"/>
</dbReference>
<gene>
    <name evidence="3" type="ordered locus">Tbis_2328</name>
</gene>
<evidence type="ECO:0000256" key="1">
    <source>
        <dbReference type="SAM" id="SignalP"/>
    </source>
</evidence>
<proteinExistence type="predicted"/>
<dbReference type="AlphaFoldDB" id="D6Y3T6"/>
<dbReference type="InterPro" id="IPR013830">
    <property type="entry name" value="SGNH_hydro"/>
</dbReference>
<dbReference type="eggNOG" id="COG2755">
    <property type="taxonomic scope" value="Bacteria"/>
</dbReference>
<dbReference type="PANTHER" id="PTHR43784">
    <property type="entry name" value="GDSL-LIKE LIPASE/ACYLHYDROLASE, PUTATIVE (AFU_ORTHOLOGUE AFUA_2G00820)-RELATED"/>
    <property type="match status" value="1"/>
</dbReference>
<evidence type="ECO:0000313" key="4">
    <source>
        <dbReference type="Proteomes" id="UP000006640"/>
    </source>
</evidence>
<dbReference type="RefSeq" id="WP_013132571.1">
    <property type="nucleotide sequence ID" value="NC_014165.1"/>
</dbReference>
<feature type="signal peptide" evidence="1">
    <location>
        <begin position="1"/>
        <end position="27"/>
    </location>
</feature>
<dbReference type="SUPFAM" id="SSF52266">
    <property type="entry name" value="SGNH hydrolase"/>
    <property type="match status" value="1"/>
</dbReference>
<evidence type="ECO:0000259" key="2">
    <source>
        <dbReference type="Pfam" id="PF13472"/>
    </source>
</evidence>
<feature type="chain" id="PRO_5039272100" evidence="1">
    <location>
        <begin position="28"/>
        <end position="429"/>
    </location>
</feature>
<feature type="domain" description="SGNH hydrolase-type esterase" evidence="2">
    <location>
        <begin position="234"/>
        <end position="418"/>
    </location>
</feature>
<dbReference type="CDD" id="cd01830">
    <property type="entry name" value="XynE_like"/>
    <property type="match status" value="1"/>
</dbReference>
<dbReference type="Gene3D" id="3.40.50.1110">
    <property type="entry name" value="SGNH hydrolase"/>
    <property type="match status" value="1"/>
</dbReference>
<dbReference type="InterPro" id="IPR036514">
    <property type="entry name" value="SGNH_hydro_sf"/>
</dbReference>
<dbReference type="HOGENOM" id="CLU_029872_1_0_11"/>
<dbReference type="OrthoDB" id="1828825at2"/>
<keyword evidence="4" id="KW-1185">Reference proteome</keyword>
<name>D6Y3T6_THEBD</name>
<sequence>MPRPVLRWTTAAIALATAALAVPPAEAQAARESASAARYATPLPAATEIAPHAARGAADRKTERRHLVGAWSAATSRVPAVVGGQTIRMVVRISIGGTEARIRLSNVFGTRPVTFGRVRLGIQRAGARIKPGTNRSVTFGGRKSVTVAPGRAVWSDPIRGRFPRGSDLVISIYVPHTVRDVTGHERAYATTYLSRPGDHTRAESATAFTYTSVQWYFLDRVAVTAPATTRAVVAFGDSLTDGTGQEIDANRRWTDYLSHRLARVSARRRLSVLNAGIAGNRLLEPNVGPSGLSRFRRDALLQPGVRTVVVFIGINDISRGSVTSAQQLIDGYQRLIKAARAKRVRVLGATLTPFGGYATWTPEREEIRQQVNEWIRTSRAFDGVVDFDRAVRDPDAPDRLHPAYDAGDHLHMSDAGRKRLAYALNLRLL</sequence>
<reference evidence="3 4" key="1">
    <citation type="submission" date="2010-01" db="EMBL/GenBank/DDBJ databases">
        <title>The complete genome of Thermobispora bispora DSM 43833.</title>
        <authorList>
            <consortium name="US DOE Joint Genome Institute (JGI-PGF)"/>
            <person name="Lucas S."/>
            <person name="Copeland A."/>
            <person name="Lapidus A."/>
            <person name="Glavina del Rio T."/>
            <person name="Dalin E."/>
            <person name="Tice H."/>
            <person name="Bruce D."/>
            <person name="Goodwin L."/>
            <person name="Pitluck S."/>
            <person name="Kyrpides N."/>
            <person name="Mavromatis K."/>
            <person name="Ivanova N."/>
            <person name="Mikhailova N."/>
            <person name="Chertkov O."/>
            <person name="Brettin T."/>
            <person name="Detter J.C."/>
            <person name="Han C."/>
            <person name="Larimer F."/>
            <person name="Land M."/>
            <person name="Hauser L."/>
            <person name="Markowitz V."/>
            <person name="Cheng J.-F."/>
            <person name="Hugenholtz P."/>
            <person name="Woyke T."/>
            <person name="Wu D."/>
            <person name="Jando M."/>
            <person name="Schneider S."/>
            <person name="Klenk H.-P."/>
            <person name="Eisen J.A."/>
        </authorList>
    </citation>
    <scope>NUCLEOTIDE SEQUENCE [LARGE SCALE GENOMIC DNA]</scope>
    <source>
        <strain evidence="4">ATCC 19993 / DSM 43833 / CBS 139.67 / JCM 10125 / KCTC 9307 / NBRC 14880 / R51</strain>
    </source>
</reference>
<dbReference type="EMBL" id="CP001874">
    <property type="protein sequence ID" value="ADG89038.1"/>
    <property type="molecule type" value="Genomic_DNA"/>
</dbReference>
<dbReference type="Pfam" id="PF13472">
    <property type="entry name" value="Lipase_GDSL_2"/>
    <property type="match status" value="1"/>
</dbReference>
<organism evidence="3 4">
    <name type="scientific">Thermobispora bispora (strain ATCC 19993 / DSM 43833 / CBS 139.67 / JCM 10125 / KCTC 9307 / NBRC 14880 / R51)</name>
    <dbReference type="NCBI Taxonomy" id="469371"/>
    <lineage>
        <taxon>Bacteria</taxon>
        <taxon>Bacillati</taxon>
        <taxon>Actinomycetota</taxon>
        <taxon>Actinomycetes</taxon>
        <taxon>Streptosporangiales</taxon>
        <taxon>Streptosporangiaceae</taxon>
        <taxon>Thermobispora</taxon>
    </lineage>
</organism>
<dbReference type="STRING" id="469371.Tbis_2328"/>
<dbReference type="KEGG" id="tbi:Tbis_2328"/>
<dbReference type="PANTHER" id="PTHR43784:SF2">
    <property type="entry name" value="GDSL-LIKE LIPASE_ACYLHYDROLASE, PUTATIVE (AFU_ORTHOLOGUE AFUA_2G00820)-RELATED"/>
    <property type="match status" value="1"/>
</dbReference>